<feature type="transmembrane region" description="Helical" evidence="10">
    <location>
        <begin position="546"/>
        <end position="569"/>
    </location>
</feature>
<dbReference type="Gene3D" id="3.30.450.20">
    <property type="entry name" value="PAS domain"/>
    <property type="match status" value="1"/>
</dbReference>
<feature type="non-terminal residue" evidence="12">
    <location>
        <position position="1"/>
    </location>
</feature>
<sequence length="573" mass="66150">LQVLPVIENLPGASIEGLGIMTGSGGQDTSEQERRRRSVVHEGTYGENATIEFRYSMYTGNTGKLEGNWSSQQPDIGNTDKAFQGNTEDVSVEKMMHIFENLRQLRETKQDEKTLHFRDGVVSFSIMDEVDKFEERQKPVSVDVELLYQKDVERHSNLKTTLKKAKNSSLTSSILRESINQLRERHIERYFTDRGGLRSMKLKRAVVFDDQSFDRMMRIFRKMASVTASNCKQLSNHQLYLPGDVTYGVWTQFESEGRTALRLSHFLSVYLQNVLPEENFGDLRGGGRLQIDHMYGEVIANVMGNFKIYSAGVFFDRYKFENQDGTRRELFGPWAFRKSGSFFALDAAGLKSRYVTEDWFIRSKARFMANFQNVKQYKIRAHIRSDPNGTSSVRHEYYPLTYRAASYEQGFWTKPHFRCDGNVDTWVMTYVSPFFGMDRLRKRLEFRGVTTVDVPLNLLEINQCAQSFSEANAFKNTARCDYFSTTCVPQPGFPFMRGSYRCLCKLGFEYWHADGKFWIEGSLLELEFEKKKAGMFSRFDLLTCRVAMATTAMASKLYLALLCIIIYVVRLTN</sequence>
<keyword evidence="6" id="KW-0675">Receptor</keyword>
<organism evidence="12 13">
    <name type="scientific">Candidula unifasciata</name>
    <dbReference type="NCBI Taxonomy" id="100452"/>
    <lineage>
        <taxon>Eukaryota</taxon>
        <taxon>Metazoa</taxon>
        <taxon>Spiralia</taxon>
        <taxon>Lophotrochozoa</taxon>
        <taxon>Mollusca</taxon>
        <taxon>Gastropoda</taxon>
        <taxon>Heterobranchia</taxon>
        <taxon>Euthyneura</taxon>
        <taxon>Panpulmonata</taxon>
        <taxon>Eupulmonata</taxon>
        <taxon>Stylommatophora</taxon>
        <taxon>Helicina</taxon>
        <taxon>Helicoidea</taxon>
        <taxon>Geomitridae</taxon>
        <taxon>Candidula</taxon>
    </lineage>
</organism>
<reference evidence="12" key="1">
    <citation type="submission" date="2021-04" db="EMBL/GenBank/DDBJ databases">
        <authorList>
            <consortium name="Molecular Ecology Group"/>
        </authorList>
    </citation>
    <scope>NUCLEOTIDE SEQUENCE</scope>
</reference>
<evidence type="ECO:0000256" key="2">
    <source>
        <dbReference type="ARBA" id="ARBA00007242"/>
    </source>
</evidence>
<dbReference type="GO" id="GO:0005886">
    <property type="term" value="C:plasma membrane"/>
    <property type="evidence" value="ECO:0007669"/>
    <property type="project" value="UniProtKB-SubCell"/>
</dbReference>
<evidence type="ECO:0000256" key="3">
    <source>
        <dbReference type="ARBA" id="ARBA00022475"/>
    </source>
</evidence>
<dbReference type="Proteomes" id="UP000678393">
    <property type="component" value="Unassembled WGS sequence"/>
</dbReference>
<keyword evidence="3" id="KW-1003">Cell membrane</keyword>
<accession>A0A8S3YKJ0</accession>
<evidence type="ECO:0000259" key="11">
    <source>
        <dbReference type="Pfam" id="PF22572"/>
    </source>
</evidence>
<dbReference type="EMBL" id="CAJHNH020000419">
    <property type="protein sequence ID" value="CAG5117529.1"/>
    <property type="molecule type" value="Genomic_DNA"/>
</dbReference>
<evidence type="ECO:0000256" key="5">
    <source>
        <dbReference type="ARBA" id="ARBA00023040"/>
    </source>
</evidence>
<evidence type="ECO:0000313" key="12">
    <source>
        <dbReference type="EMBL" id="CAG5117529.1"/>
    </source>
</evidence>
<protein>
    <recommendedName>
        <fullName evidence="11">GPR158/179 extracellular domain-containing protein</fullName>
    </recommendedName>
</protein>
<evidence type="ECO:0000256" key="10">
    <source>
        <dbReference type="SAM" id="Phobius"/>
    </source>
</evidence>
<dbReference type="InterPro" id="IPR043458">
    <property type="entry name" value="GPR158/179"/>
</dbReference>
<comment type="caution">
    <text evidence="12">The sequence shown here is derived from an EMBL/GenBank/DDBJ whole genome shotgun (WGS) entry which is preliminary data.</text>
</comment>
<evidence type="ECO:0000256" key="6">
    <source>
        <dbReference type="ARBA" id="ARBA00023170"/>
    </source>
</evidence>
<evidence type="ECO:0000256" key="4">
    <source>
        <dbReference type="ARBA" id="ARBA00022729"/>
    </source>
</evidence>
<keyword evidence="7" id="KW-0325">Glycoprotein</keyword>
<keyword evidence="5" id="KW-0297">G-protein coupled receptor</keyword>
<dbReference type="AlphaFoldDB" id="A0A8S3YKJ0"/>
<dbReference type="PANTHER" id="PTHR32546:SF29">
    <property type="entry name" value="G-PROTEIN COUPLED RECEPTORS FAMILY 3 PROFILE DOMAIN-CONTAINING PROTEIN"/>
    <property type="match status" value="1"/>
</dbReference>
<keyword evidence="10" id="KW-0472">Membrane</keyword>
<keyword evidence="4" id="KW-0732">Signal</keyword>
<name>A0A8S3YKJ0_9EUPU</name>
<dbReference type="InterPro" id="IPR054714">
    <property type="entry name" value="GPR158_179_extracellular"/>
</dbReference>
<gene>
    <name evidence="12" type="ORF">CUNI_LOCUS3087</name>
</gene>
<dbReference type="PANTHER" id="PTHR32546">
    <property type="entry name" value="G-PROTEIN COUPLED RECEPTOR 158-RELATED"/>
    <property type="match status" value="1"/>
</dbReference>
<proteinExistence type="inferred from homology"/>
<dbReference type="OrthoDB" id="9970547at2759"/>
<evidence type="ECO:0000313" key="13">
    <source>
        <dbReference type="Proteomes" id="UP000678393"/>
    </source>
</evidence>
<keyword evidence="10" id="KW-0812">Transmembrane</keyword>
<dbReference type="Pfam" id="PF22572">
    <property type="entry name" value="GPR158_179_EC"/>
    <property type="match status" value="1"/>
</dbReference>
<keyword evidence="10" id="KW-1133">Transmembrane helix</keyword>
<evidence type="ECO:0000256" key="9">
    <source>
        <dbReference type="SAM" id="MobiDB-lite"/>
    </source>
</evidence>
<dbReference type="GO" id="GO:0004930">
    <property type="term" value="F:G protein-coupled receptor activity"/>
    <property type="evidence" value="ECO:0007669"/>
    <property type="project" value="UniProtKB-KW"/>
</dbReference>
<keyword evidence="8" id="KW-0807">Transducer</keyword>
<feature type="region of interest" description="Disordered" evidence="9">
    <location>
        <begin position="18"/>
        <end position="38"/>
    </location>
</feature>
<evidence type="ECO:0000256" key="7">
    <source>
        <dbReference type="ARBA" id="ARBA00023180"/>
    </source>
</evidence>
<feature type="domain" description="GPR158/179 extracellular" evidence="11">
    <location>
        <begin position="412"/>
        <end position="508"/>
    </location>
</feature>
<evidence type="ECO:0000256" key="8">
    <source>
        <dbReference type="ARBA" id="ARBA00023224"/>
    </source>
</evidence>
<evidence type="ECO:0000256" key="1">
    <source>
        <dbReference type="ARBA" id="ARBA00004651"/>
    </source>
</evidence>
<comment type="subcellular location">
    <subcellularLocation>
        <location evidence="1">Cell membrane</location>
        <topology evidence="1">Multi-pass membrane protein</topology>
    </subcellularLocation>
</comment>
<keyword evidence="13" id="KW-1185">Reference proteome</keyword>
<comment type="similarity">
    <text evidence="2">Belongs to the G-protein coupled receptor 3 family.</text>
</comment>